<gene>
    <name evidence="1" type="ORF">BT96DRAFT_1010324</name>
</gene>
<evidence type="ECO:0000313" key="2">
    <source>
        <dbReference type="Proteomes" id="UP000799118"/>
    </source>
</evidence>
<dbReference type="Proteomes" id="UP000799118">
    <property type="component" value="Unassembled WGS sequence"/>
</dbReference>
<sequence>MSLHLPTLAVSSDFERRMTEFDALNFLPSAQGAVRAIEWFANEPDSVRVFGADVCDLIRKVVVTSVHDEICRIRLLEYWLSARHSVQLSLCGLIR</sequence>
<evidence type="ECO:0000313" key="1">
    <source>
        <dbReference type="EMBL" id="KAE9382621.1"/>
    </source>
</evidence>
<organism evidence="1 2">
    <name type="scientific">Gymnopus androsaceus JB14</name>
    <dbReference type="NCBI Taxonomy" id="1447944"/>
    <lineage>
        <taxon>Eukaryota</taxon>
        <taxon>Fungi</taxon>
        <taxon>Dikarya</taxon>
        <taxon>Basidiomycota</taxon>
        <taxon>Agaricomycotina</taxon>
        <taxon>Agaricomycetes</taxon>
        <taxon>Agaricomycetidae</taxon>
        <taxon>Agaricales</taxon>
        <taxon>Marasmiineae</taxon>
        <taxon>Omphalotaceae</taxon>
        <taxon>Gymnopus</taxon>
    </lineage>
</organism>
<keyword evidence="2" id="KW-1185">Reference proteome</keyword>
<name>A0A6A4GAV3_9AGAR</name>
<proteinExistence type="predicted"/>
<dbReference type="OrthoDB" id="1792at2759"/>
<reference evidence="1" key="1">
    <citation type="journal article" date="2019" name="Environ. Microbiol.">
        <title>Fungal ecological strategies reflected in gene transcription - a case study of two litter decomposers.</title>
        <authorList>
            <person name="Barbi F."/>
            <person name="Kohler A."/>
            <person name="Barry K."/>
            <person name="Baskaran P."/>
            <person name="Daum C."/>
            <person name="Fauchery L."/>
            <person name="Ihrmark K."/>
            <person name="Kuo A."/>
            <person name="LaButti K."/>
            <person name="Lipzen A."/>
            <person name="Morin E."/>
            <person name="Grigoriev I.V."/>
            <person name="Henrissat B."/>
            <person name="Lindahl B."/>
            <person name="Martin F."/>
        </authorList>
    </citation>
    <scope>NUCLEOTIDE SEQUENCE</scope>
    <source>
        <strain evidence="1">JB14</strain>
    </source>
</reference>
<dbReference type="EMBL" id="ML771244">
    <property type="protein sequence ID" value="KAE9382621.1"/>
    <property type="molecule type" value="Genomic_DNA"/>
</dbReference>
<protein>
    <submittedName>
        <fullName evidence="1">Uncharacterized protein</fullName>
    </submittedName>
</protein>
<dbReference type="AlphaFoldDB" id="A0A6A4GAV3"/>
<accession>A0A6A4GAV3</accession>